<dbReference type="GO" id="GO:0003723">
    <property type="term" value="F:RNA binding"/>
    <property type="evidence" value="ECO:0007669"/>
    <property type="project" value="TreeGrafter"/>
</dbReference>
<dbReference type="Gene3D" id="1.25.10.10">
    <property type="entry name" value="Leucine-rich Repeat Variant"/>
    <property type="match status" value="1"/>
</dbReference>
<protein>
    <recommendedName>
        <fullName evidence="1">RNA-editing substrate-binding complex 6 protein domain-containing protein</fullName>
    </recommendedName>
</protein>
<gene>
    <name evidence="2" type="ORF">PGLA2088_LOCUS42617</name>
</gene>
<proteinExistence type="predicted"/>
<evidence type="ECO:0000259" key="1">
    <source>
        <dbReference type="Pfam" id="PF26188"/>
    </source>
</evidence>
<dbReference type="SUPFAM" id="SSF48371">
    <property type="entry name" value="ARM repeat"/>
    <property type="match status" value="1"/>
</dbReference>
<dbReference type="Pfam" id="PF26188">
    <property type="entry name" value="RESC6"/>
    <property type="match status" value="1"/>
</dbReference>
<comment type="caution">
    <text evidence="2">The sequence shown here is derived from an EMBL/GenBank/DDBJ whole genome shotgun (WGS) entry which is preliminary data.</text>
</comment>
<sequence length="269" mass="30249">MGFLSVPINEEIMSLGTWREVLKHALVRGEAMDEINIVTSLHRAAKLYREDDAGRTPLEEVHASEGLVYLLELTRHFAARCRPQQIANAVWSCAVLSVHEKDLVDRLCDFAVQRLSSFTPQNAANTVWALATLGYQHEALLELIPRYVEVNVQGFSPQDLANTCWAFARLQRPCDEVFRIIIAESLVVLPTFQPQNMSNLVWACATLLYKDEPAMRAIAEAGAERVEEFGTQELSNLTWGLATLGMLVEVWMENSAAEMARRSRDCCPQ</sequence>
<dbReference type="GO" id="GO:0005759">
    <property type="term" value="C:mitochondrial matrix"/>
    <property type="evidence" value="ECO:0007669"/>
    <property type="project" value="TreeGrafter"/>
</dbReference>
<evidence type="ECO:0000313" key="3">
    <source>
        <dbReference type="Proteomes" id="UP000626109"/>
    </source>
</evidence>
<dbReference type="Proteomes" id="UP000626109">
    <property type="component" value="Unassembled WGS sequence"/>
</dbReference>
<dbReference type="PANTHER" id="PTHR21228">
    <property type="entry name" value="FAST LEU-RICH DOMAIN-CONTAINING"/>
    <property type="match status" value="1"/>
</dbReference>
<dbReference type="InterPro" id="IPR050870">
    <property type="entry name" value="FAST_kinase"/>
</dbReference>
<dbReference type="EMBL" id="CAJNNW010034406">
    <property type="protein sequence ID" value="CAE8722578.1"/>
    <property type="molecule type" value="Genomic_DNA"/>
</dbReference>
<dbReference type="GO" id="GO:0044528">
    <property type="term" value="P:regulation of mitochondrial mRNA stability"/>
    <property type="evidence" value="ECO:0007669"/>
    <property type="project" value="TreeGrafter"/>
</dbReference>
<reference evidence="2" key="1">
    <citation type="submission" date="2021-02" db="EMBL/GenBank/DDBJ databases">
        <authorList>
            <person name="Dougan E. K."/>
            <person name="Rhodes N."/>
            <person name="Thang M."/>
            <person name="Chan C."/>
        </authorList>
    </citation>
    <scope>NUCLEOTIDE SEQUENCE</scope>
</reference>
<dbReference type="GO" id="GO:0035770">
    <property type="term" value="C:ribonucleoprotein granule"/>
    <property type="evidence" value="ECO:0007669"/>
    <property type="project" value="TreeGrafter"/>
</dbReference>
<name>A0A813L9U6_POLGL</name>
<organism evidence="2 3">
    <name type="scientific">Polarella glacialis</name>
    <name type="common">Dinoflagellate</name>
    <dbReference type="NCBI Taxonomy" id="89957"/>
    <lineage>
        <taxon>Eukaryota</taxon>
        <taxon>Sar</taxon>
        <taxon>Alveolata</taxon>
        <taxon>Dinophyceae</taxon>
        <taxon>Suessiales</taxon>
        <taxon>Suessiaceae</taxon>
        <taxon>Polarella</taxon>
    </lineage>
</organism>
<dbReference type="PANTHER" id="PTHR21228:SF40">
    <property type="entry name" value="LD45607P"/>
    <property type="match status" value="1"/>
</dbReference>
<feature type="non-terminal residue" evidence="2">
    <location>
        <position position="269"/>
    </location>
</feature>
<dbReference type="InterPro" id="IPR058917">
    <property type="entry name" value="RESC6_dom"/>
</dbReference>
<dbReference type="GO" id="GO:0000963">
    <property type="term" value="P:mitochondrial RNA processing"/>
    <property type="evidence" value="ECO:0007669"/>
    <property type="project" value="TreeGrafter"/>
</dbReference>
<dbReference type="InterPro" id="IPR016024">
    <property type="entry name" value="ARM-type_fold"/>
</dbReference>
<dbReference type="InterPro" id="IPR011989">
    <property type="entry name" value="ARM-like"/>
</dbReference>
<accession>A0A813L9U6</accession>
<evidence type="ECO:0000313" key="2">
    <source>
        <dbReference type="EMBL" id="CAE8722578.1"/>
    </source>
</evidence>
<dbReference type="AlphaFoldDB" id="A0A813L9U6"/>
<feature type="domain" description="RNA-editing substrate-binding complex 6 protein" evidence="1">
    <location>
        <begin position="80"/>
        <end position="246"/>
    </location>
</feature>